<comment type="caution">
    <text evidence="2">The sequence shown here is derived from an EMBL/GenBank/DDBJ whole genome shotgun (WGS) entry which is preliminary data.</text>
</comment>
<dbReference type="AlphaFoldDB" id="A0A0R2CH95"/>
<dbReference type="EMBL" id="AYYX01000006">
    <property type="protein sequence ID" value="KRM89380.1"/>
    <property type="molecule type" value="Genomic_DNA"/>
</dbReference>
<dbReference type="GO" id="GO:0044877">
    <property type="term" value="F:protein-containing complex binding"/>
    <property type="evidence" value="ECO:0007669"/>
    <property type="project" value="TreeGrafter"/>
</dbReference>
<protein>
    <submittedName>
        <fullName evidence="2">NADH dehydrogenase</fullName>
    </submittedName>
</protein>
<dbReference type="InterPro" id="IPR051207">
    <property type="entry name" value="ComplexI_NDUFA9_subunit"/>
</dbReference>
<gene>
    <name evidence="2" type="ORF">FD21_GL001764</name>
</gene>
<dbReference type="PANTHER" id="PTHR12126">
    <property type="entry name" value="NADH-UBIQUINONE OXIDOREDUCTASE 39 KDA SUBUNIT-RELATED"/>
    <property type="match status" value="1"/>
</dbReference>
<proteinExistence type="predicted"/>
<dbReference type="InterPro" id="IPR001509">
    <property type="entry name" value="Epimerase_deHydtase"/>
</dbReference>
<organism evidence="2 3">
    <name type="scientific">Liquorilactobacillus vini DSM 20605</name>
    <dbReference type="NCBI Taxonomy" id="1133569"/>
    <lineage>
        <taxon>Bacteria</taxon>
        <taxon>Bacillati</taxon>
        <taxon>Bacillota</taxon>
        <taxon>Bacilli</taxon>
        <taxon>Lactobacillales</taxon>
        <taxon>Lactobacillaceae</taxon>
        <taxon>Liquorilactobacillus</taxon>
    </lineage>
</organism>
<dbReference type="OrthoDB" id="2216847at2"/>
<dbReference type="InterPro" id="IPR036291">
    <property type="entry name" value="NAD(P)-bd_dom_sf"/>
</dbReference>
<dbReference type="PANTHER" id="PTHR12126:SF16">
    <property type="entry name" value="MIOREX COMPLEX COMPONENT 2"/>
    <property type="match status" value="1"/>
</dbReference>
<dbReference type="Proteomes" id="UP000051576">
    <property type="component" value="Unassembled WGS sequence"/>
</dbReference>
<dbReference type="STRING" id="1133569.FD21_GL001764"/>
<evidence type="ECO:0000313" key="2">
    <source>
        <dbReference type="EMBL" id="KRM89380.1"/>
    </source>
</evidence>
<dbReference type="Gene3D" id="3.40.50.720">
    <property type="entry name" value="NAD(P)-binding Rossmann-like Domain"/>
    <property type="match status" value="1"/>
</dbReference>
<dbReference type="eggNOG" id="COG0702">
    <property type="taxonomic scope" value="Bacteria"/>
</dbReference>
<dbReference type="PATRIC" id="fig|1133569.4.peg.1909"/>
<name>A0A0R2CH95_9LACO</name>
<feature type="domain" description="NAD-dependent epimerase/dehydratase" evidence="1">
    <location>
        <begin position="14"/>
        <end position="129"/>
    </location>
</feature>
<dbReference type="SUPFAM" id="SSF51735">
    <property type="entry name" value="NAD(P)-binding Rossmann-fold domains"/>
    <property type="match status" value="1"/>
</dbReference>
<sequence>MIVKIGGGKMTIKIVLLGGSGFVGQGILEQLAKDPQFGITSISRSGGSLQLKEKFPQVKWLRADLQKQTPKWVEILADQDWVVDLLGVLLAKNQQAYQQLTIKPILPLVAAIKENRSVKMLFVSAQTAPRVLKNYLVTKRETEKILTEQLKTRAVFLYPSLIYHPQRQSTWILAQLLLFGQHLPLLGHYLAKWQPLSRQQFALEVKHVLLGGKSRLLQKSVTIY</sequence>
<evidence type="ECO:0000313" key="3">
    <source>
        <dbReference type="Proteomes" id="UP000051576"/>
    </source>
</evidence>
<keyword evidence="3" id="KW-1185">Reference proteome</keyword>
<dbReference type="Pfam" id="PF01370">
    <property type="entry name" value="Epimerase"/>
    <property type="match status" value="1"/>
</dbReference>
<reference evidence="2 3" key="1">
    <citation type="journal article" date="2015" name="Genome Announc.">
        <title>Expanding the biotechnology potential of lactobacilli through comparative genomics of 213 strains and associated genera.</title>
        <authorList>
            <person name="Sun Z."/>
            <person name="Harris H.M."/>
            <person name="McCann A."/>
            <person name="Guo C."/>
            <person name="Argimon S."/>
            <person name="Zhang W."/>
            <person name="Yang X."/>
            <person name="Jeffery I.B."/>
            <person name="Cooney J.C."/>
            <person name="Kagawa T.F."/>
            <person name="Liu W."/>
            <person name="Song Y."/>
            <person name="Salvetti E."/>
            <person name="Wrobel A."/>
            <person name="Rasinkangas P."/>
            <person name="Parkhill J."/>
            <person name="Rea M.C."/>
            <person name="O'Sullivan O."/>
            <person name="Ritari J."/>
            <person name="Douillard F.P."/>
            <person name="Paul Ross R."/>
            <person name="Yang R."/>
            <person name="Briner A.E."/>
            <person name="Felis G.E."/>
            <person name="de Vos W.M."/>
            <person name="Barrangou R."/>
            <person name="Klaenhammer T.R."/>
            <person name="Caufield P.W."/>
            <person name="Cui Y."/>
            <person name="Zhang H."/>
            <person name="O'Toole P.W."/>
        </authorList>
    </citation>
    <scope>NUCLEOTIDE SEQUENCE [LARGE SCALE GENOMIC DNA]</scope>
    <source>
        <strain evidence="2 3">DSM 20605</strain>
    </source>
</reference>
<accession>A0A0R2CH95</accession>
<evidence type="ECO:0000259" key="1">
    <source>
        <dbReference type="Pfam" id="PF01370"/>
    </source>
</evidence>